<dbReference type="GO" id="GO:0012505">
    <property type="term" value="C:endomembrane system"/>
    <property type="evidence" value="ECO:0007669"/>
    <property type="project" value="UniProtKB-SubCell"/>
</dbReference>
<dbReference type="PANTHER" id="PTHR14568:SF8">
    <property type="entry name" value="EXPERA DOMAIN-CONTAINING PROTEIN"/>
    <property type="match status" value="1"/>
</dbReference>
<dbReference type="KEGG" id="aplc:110977306"/>
<evidence type="ECO:0000256" key="2">
    <source>
        <dbReference type="ARBA" id="ARBA00022692"/>
    </source>
</evidence>
<evidence type="ECO:0000256" key="4">
    <source>
        <dbReference type="ARBA" id="ARBA00022989"/>
    </source>
</evidence>
<dbReference type="InterPro" id="IPR047195">
    <property type="entry name" value="TM6SF1-like"/>
</dbReference>
<feature type="transmembrane region" description="Helical" evidence="8">
    <location>
        <begin position="110"/>
        <end position="131"/>
    </location>
</feature>
<organism evidence="10 11">
    <name type="scientific">Acanthaster planci</name>
    <name type="common">Crown-of-thorns starfish</name>
    <dbReference type="NCBI Taxonomy" id="133434"/>
    <lineage>
        <taxon>Eukaryota</taxon>
        <taxon>Metazoa</taxon>
        <taxon>Echinodermata</taxon>
        <taxon>Eleutherozoa</taxon>
        <taxon>Asterozoa</taxon>
        <taxon>Asteroidea</taxon>
        <taxon>Valvatacea</taxon>
        <taxon>Valvatida</taxon>
        <taxon>Acanthasteridae</taxon>
        <taxon>Acanthaster</taxon>
    </lineage>
</organism>
<evidence type="ECO:0000313" key="11">
    <source>
        <dbReference type="RefSeq" id="XP_022086984.1"/>
    </source>
</evidence>
<keyword evidence="2 7" id="KW-0812">Transmembrane</keyword>
<keyword evidence="3" id="KW-0677">Repeat</keyword>
<evidence type="ECO:0000313" key="10">
    <source>
        <dbReference type="Proteomes" id="UP000694845"/>
    </source>
</evidence>
<evidence type="ECO:0000256" key="8">
    <source>
        <dbReference type="SAM" id="Phobius"/>
    </source>
</evidence>
<dbReference type="RefSeq" id="XP_022086984.1">
    <property type="nucleotide sequence ID" value="XM_022231292.1"/>
</dbReference>
<proteinExistence type="inferred from homology"/>
<evidence type="ECO:0000256" key="1">
    <source>
        <dbReference type="ARBA" id="ARBA00004127"/>
    </source>
</evidence>
<dbReference type="OrthoDB" id="8181520at2759"/>
<keyword evidence="5 7" id="KW-0472">Membrane</keyword>
<feature type="transmembrane region" description="Helical" evidence="8">
    <location>
        <begin position="138"/>
        <end position="158"/>
    </location>
</feature>
<dbReference type="InterPro" id="IPR059044">
    <property type="entry name" value="TM_Tm6sf1/2"/>
</dbReference>
<gene>
    <name evidence="11" type="primary">LOC110977306</name>
</gene>
<dbReference type="CDD" id="cd21106">
    <property type="entry name" value="TM6SF1-like"/>
    <property type="match status" value="1"/>
</dbReference>
<keyword evidence="10" id="KW-1185">Reference proteome</keyword>
<dbReference type="PROSITE" id="PS51751">
    <property type="entry name" value="EXPERA"/>
    <property type="match status" value="2"/>
</dbReference>
<feature type="domain" description="EXPERA" evidence="9">
    <location>
        <begin position="59"/>
        <end position="184"/>
    </location>
</feature>
<evidence type="ECO:0000256" key="6">
    <source>
        <dbReference type="ARBA" id="ARBA00034760"/>
    </source>
</evidence>
<dbReference type="Pfam" id="PF26083">
    <property type="entry name" value="TM_Tm6sf2"/>
    <property type="match status" value="1"/>
</dbReference>
<feature type="transmembrane region" description="Helical" evidence="8">
    <location>
        <begin position="33"/>
        <end position="52"/>
    </location>
</feature>
<comment type="subcellular location">
    <subcellularLocation>
        <location evidence="1">Endomembrane system</location>
        <topology evidence="1">Multi-pass membrane protein</topology>
    </subcellularLocation>
</comment>
<reference evidence="11" key="1">
    <citation type="submission" date="2025-08" db="UniProtKB">
        <authorList>
            <consortium name="RefSeq"/>
        </authorList>
    </citation>
    <scope>IDENTIFICATION</scope>
</reference>
<dbReference type="Proteomes" id="UP000694845">
    <property type="component" value="Unplaced"/>
</dbReference>
<evidence type="ECO:0000256" key="7">
    <source>
        <dbReference type="PROSITE-ProRule" id="PRU01087"/>
    </source>
</evidence>
<dbReference type="OMA" id="RKHEQIF"/>
<dbReference type="AlphaFoldDB" id="A0A8B7Y1E6"/>
<accession>A0A8B7Y1E6</accession>
<feature type="transmembrane region" description="Helical" evidence="8">
    <location>
        <begin position="208"/>
        <end position="231"/>
    </location>
</feature>
<dbReference type="InterPro" id="IPR033118">
    <property type="entry name" value="EXPERA"/>
</dbReference>
<dbReference type="GO" id="GO:0016020">
    <property type="term" value="C:membrane"/>
    <property type="evidence" value="ECO:0007669"/>
    <property type="project" value="UniProtKB-UniRule"/>
</dbReference>
<feature type="domain" description="EXPERA" evidence="9">
    <location>
        <begin position="208"/>
        <end position="342"/>
    </location>
</feature>
<keyword evidence="4 7" id="KW-1133">Transmembrane helix</keyword>
<evidence type="ECO:0000259" key="9">
    <source>
        <dbReference type="PROSITE" id="PS51751"/>
    </source>
</evidence>
<dbReference type="PANTHER" id="PTHR14568">
    <property type="entry name" value="TRANSMEMBRANE SUPERFAMILY 6 MEMBER 1/2"/>
    <property type="match status" value="1"/>
</dbReference>
<feature type="transmembrane region" description="Helical" evidence="8">
    <location>
        <begin position="170"/>
        <end position="188"/>
    </location>
</feature>
<evidence type="ECO:0000256" key="3">
    <source>
        <dbReference type="ARBA" id="ARBA00022737"/>
    </source>
</evidence>
<feature type="transmembrane region" description="Helical" evidence="8">
    <location>
        <begin position="61"/>
        <end position="90"/>
    </location>
</feature>
<sequence>MATATGIFLLSLTAIPVSYTLNTVQTFSQDHRAVFAVACLVIPLVVFLAYLISRRAKPRDWFFYVFSLFAWTSVIDIILALSADGIIANFIDFYLKEGEPYLNTAYGMMINYWDGTGHYFMYIMMITAIAWNENYREVGLYWVGSIMNSIIVFMPGNILGKFGSEVRSSYFLNIPYVFLPVYAGYRFLHERKPTKGSVKPSSILSRPVDLVFVVYLIGATLLAFVRFLAALDSPFPFAQMYLKDYEPYLHDPVSYPKLQMLTFWFYYVPYYAATIWALLYPGASWVSDWAIIHAGASAQAQVSHIGGSLHSNTPYIYRVPAEGRTVFLIINVTLLVVPQLLAWRCYSVATGKASDSKDD</sequence>
<dbReference type="GeneID" id="110977306"/>
<comment type="similarity">
    <text evidence="6">Belongs to the TM6SF family.</text>
</comment>
<protein>
    <submittedName>
        <fullName evidence="11">Transmembrane 6 superfamily member 1-like</fullName>
    </submittedName>
</protein>
<evidence type="ECO:0000256" key="5">
    <source>
        <dbReference type="ARBA" id="ARBA00023136"/>
    </source>
</evidence>
<name>A0A8B7Y1E6_ACAPL</name>
<feature type="transmembrane region" description="Helical" evidence="8">
    <location>
        <begin position="264"/>
        <end position="283"/>
    </location>
</feature>